<dbReference type="AlphaFoldDB" id="A0A6P0UFB2"/>
<comment type="caution">
    <text evidence="3">The sequence shown here is derived from an EMBL/GenBank/DDBJ whole genome shotgun (WGS) entry which is preliminary data.</text>
</comment>
<sequence length="71" mass="7757">MKTNMGTLDKIIRVVVALTAAALVYYDVVQGVYSYVLLTITAIFLFTSLIGFCPLYGIFGINTCSVNRRGS</sequence>
<keyword evidence="1" id="KW-0472">Membrane</keyword>
<feature type="transmembrane region" description="Helical" evidence="1">
    <location>
        <begin position="35"/>
        <end position="59"/>
    </location>
</feature>
<dbReference type="Pfam" id="PF11127">
    <property type="entry name" value="YgaP-like_TM"/>
    <property type="match status" value="1"/>
</dbReference>
<keyword evidence="1" id="KW-1133">Transmembrane helix</keyword>
<dbReference type="RefSeq" id="WP_163692786.1">
    <property type="nucleotide sequence ID" value="NZ_FXTW01000002.1"/>
</dbReference>
<keyword evidence="1" id="KW-0812">Transmembrane</keyword>
<name>A0A6P0UFB2_9FLAO</name>
<feature type="transmembrane region" description="Helical" evidence="1">
    <location>
        <begin position="12"/>
        <end position="29"/>
    </location>
</feature>
<dbReference type="InterPro" id="IPR021309">
    <property type="entry name" value="YgaP-like_TM"/>
</dbReference>
<evidence type="ECO:0000256" key="1">
    <source>
        <dbReference type="SAM" id="Phobius"/>
    </source>
</evidence>
<gene>
    <name evidence="3" type="ORF">GWK09_08625</name>
</gene>
<organism evidence="3 4">
    <name type="scientific">Muriicola jejuensis</name>
    <dbReference type="NCBI Taxonomy" id="504488"/>
    <lineage>
        <taxon>Bacteria</taxon>
        <taxon>Pseudomonadati</taxon>
        <taxon>Bacteroidota</taxon>
        <taxon>Flavobacteriia</taxon>
        <taxon>Flavobacteriales</taxon>
        <taxon>Flavobacteriaceae</taxon>
        <taxon>Muriicola</taxon>
    </lineage>
</organism>
<protein>
    <submittedName>
        <fullName evidence="3">DUF2892 domain-containing protein</fullName>
    </submittedName>
</protein>
<proteinExistence type="predicted"/>
<evidence type="ECO:0000259" key="2">
    <source>
        <dbReference type="Pfam" id="PF11127"/>
    </source>
</evidence>
<reference evidence="3 4" key="1">
    <citation type="submission" date="2020-01" db="EMBL/GenBank/DDBJ databases">
        <title>Muriicola jejuensis KCTC 22299.</title>
        <authorList>
            <person name="Wang G."/>
        </authorList>
    </citation>
    <scope>NUCLEOTIDE SEQUENCE [LARGE SCALE GENOMIC DNA]</scope>
    <source>
        <strain evidence="3 4">KCTC 22299</strain>
    </source>
</reference>
<evidence type="ECO:0000313" key="4">
    <source>
        <dbReference type="Proteomes" id="UP000468443"/>
    </source>
</evidence>
<accession>A0A6P0UFB2</accession>
<keyword evidence="4" id="KW-1185">Reference proteome</keyword>
<feature type="domain" description="Inner membrane protein YgaP-like transmembrane" evidence="2">
    <location>
        <begin position="1"/>
        <end position="66"/>
    </location>
</feature>
<dbReference type="Proteomes" id="UP000468443">
    <property type="component" value="Unassembled WGS sequence"/>
</dbReference>
<evidence type="ECO:0000313" key="3">
    <source>
        <dbReference type="EMBL" id="NER10579.1"/>
    </source>
</evidence>
<dbReference type="EMBL" id="JAABOP010000002">
    <property type="protein sequence ID" value="NER10579.1"/>
    <property type="molecule type" value="Genomic_DNA"/>
</dbReference>